<feature type="region of interest" description="Disordered" evidence="1">
    <location>
        <begin position="158"/>
        <end position="199"/>
    </location>
</feature>
<sequence length="199" mass="21044">MGAVVQLLKHGVEQVAGGKAKAFGVRHQVLDRGLLPWPAGRTALGRLRVRSVLATGGDLVDAPPCGFQRGRVEDIHEPAHCREGSVEGQTEGVSIDAQSGPRAHLPDVLLGHLIVGGNARVGHRDKGAGDQVRLDGVILADSPVEGGANLPPLRTGLEIGSQKGRVGVERDERDAGHAEDSRTRRMEIRGDTGKRRRGA</sequence>
<dbReference type="RefSeq" id="WP_138669551.1">
    <property type="nucleotide sequence ID" value="NZ_VCKY01000114.1"/>
</dbReference>
<proteinExistence type="predicted"/>
<evidence type="ECO:0000313" key="2">
    <source>
        <dbReference type="EMBL" id="TMR14104.1"/>
    </source>
</evidence>
<comment type="caution">
    <text evidence="2">The sequence shown here is derived from an EMBL/GenBank/DDBJ whole genome shotgun (WGS) entry which is preliminary data.</text>
</comment>
<protein>
    <submittedName>
        <fullName evidence="2">Uncharacterized protein</fullName>
    </submittedName>
</protein>
<evidence type="ECO:0000256" key="1">
    <source>
        <dbReference type="SAM" id="MobiDB-lite"/>
    </source>
</evidence>
<dbReference type="Proteomes" id="UP000309128">
    <property type="component" value="Unassembled WGS sequence"/>
</dbReference>
<dbReference type="AlphaFoldDB" id="A0A5S4FAE2"/>
<gene>
    <name evidence="2" type="ORF">ETD86_29605</name>
</gene>
<reference evidence="2 3" key="1">
    <citation type="submission" date="2019-05" db="EMBL/GenBank/DDBJ databases">
        <title>Draft genome sequence of Nonomuraea turkmeniaca DSM 43926.</title>
        <authorList>
            <person name="Saricaoglu S."/>
            <person name="Isik K."/>
        </authorList>
    </citation>
    <scope>NUCLEOTIDE SEQUENCE [LARGE SCALE GENOMIC DNA]</scope>
    <source>
        <strain evidence="2 3">DSM 43926</strain>
    </source>
</reference>
<organism evidence="2 3">
    <name type="scientific">Nonomuraea turkmeniaca</name>
    <dbReference type="NCBI Taxonomy" id="103838"/>
    <lineage>
        <taxon>Bacteria</taxon>
        <taxon>Bacillati</taxon>
        <taxon>Actinomycetota</taxon>
        <taxon>Actinomycetes</taxon>
        <taxon>Streptosporangiales</taxon>
        <taxon>Streptosporangiaceae</taxon>
        <taxon>Nonomuraea</taxon>
    </lineage>
</organism>
<feature type="compositionally biased region" description="Basic and acidic residues" evidence="1">
    <location>
        <begin position="166"/>
        <end position="193"/>
    </location>
</feature>
<keyword evidence="3" id="KW-1185">Reference proteome</keyword>
<accession>A0A5S4FAE2</accession>
<evidence type="ECO:0000313" key="3">
    <source>
        <dbReference type="Proteomes" id="UP000309128"/>
    </source>
</evidence>
<dbReference type="EMBL" id="VCKY01000114">
    <property type="protein sequence ID" value="TMR14104.1"/>
    <property type="molecule type" value="Genomic_DNA"/>
</dbReference>
<name>A0A5S4FAE2_9ACTN</name>